<sequence length="422" mass="48364">MHRNKIRIKNFGPIKEGYTENKDGFFSVNNLTVFIGDQGSGKSTVAKLISTFLWIEKAFMRGDYNPSTFTTKEFIDLCKNQQLQEYFTERSELEFKGKAFSFMYTHSSNTFKIKKGKTEAYIRPKIMYIPSERNLISVIENAEKVQKLPPMLQEMIEELASAKKNYLQNEFKLLLPYYNVVFDKSSMKIFIKEKKYNSIVPLSHASSGLQSLVPLSIITNYLSDNNTKNLLLKLKDLSKYEKDNILEIIKNKIKDVPAIEDIVKSFFTSGIPNEVLSLKIVELTETLQPYINSCFINIVEEPEQNLFPASQVVILNDLIMNLNKASNNLLIITTHSPYILSAINNYLYADKLKSKGKRINLISENLLLNYNSVAAYKLENGCIKDITDDDLHMIDTTAIDDCSSEINNIYDHLYSLECVDET</sequence>
<dbReference type="EMBL" id="CP038802">
    <property type="protein sequence ID" value="UTY28294.1"/>
    <property type="molecule type" value="Genomic_DNA"/>
</dbReference>
<dbReference type="SUPFAM" id="SSF52540">
    <property type="entry name" value="P-loop containing nucleoside triphosphate hydrolases"/>
    <property type="match status" value="1"/>
</dbReference>
<gene>
    <name evidence="2" type="ORF">E4N76_04360</name>
</gene>
<evidence type="ECO:0000313" key="2">
    <source>
        <dbReference type="EMBL" id="UTY28294.1"/>
    </source>
</evidence>
<name>A0ABY5HSD5_9SPIR</name>
<organism evidence="2 3">
    <name type="scientific">Treponema putidum</name>
    <dbReference type="NCBI Taxonomy" id="221027"/>
    <lineage>
        <taxon>Bacteria</taxon>
        <taxon>Pseudomonadati</taxon>
        <taxon>Spirochaetota</taxon>
        <taxon>Spirochaetia</taxon>
        <taxon>Spirochaetales</taxon>
        <taxon>Treponemataceae</taxon>
        <taxon>Treponema</taxon>
    </lineage>
</organism>
<dbReference type="InterPro" id="IPR027417">
    <property type="entry name" value="P-loop_NTPase"/>
</dbReference>
<dbReference type="Gene3D" id="3.40.50.300">
    <property type="entry name" value="P-loop containing nucleotide triphosphate hydrolases"/>
    <property type="match status" value="1"/>
</dbReference>
<accession>A0ABY5HSD5</accession>
<proteinExistence type="predicted"/>
<keyword evidence="3" id="KW-1185">Reference proteome</keyword>
<dbReference type="InterPro" id="IPR051396">
    <property type="entry name" value="Bact_Antivir_Def_Nuclease"/>
</dbReference>
<dbReference type="Proteomes" id="UP001059401">
    <property type="component" value="Chromosome"/>
</dbReference>
<feature type="domain" description="Endonuclease GajA/Old nuclease/RecF-like AAA" evidence="1">
    <location>
        <begin position="4"/>
        <end position="269"/>
    </location>
</feature>
<dbReference type="PANTHER" id="PTHR43581">
    <property type="entry name" value="ATP/GTP PHOSPHATASE"/>
    <property type="match status" value="1"/>
</dbReference>
<dbReference type="RefSeq" id="WP_255806175.1">
    <property type="nucleotide sequence ID" value="NZ_CP038802.1"/>
</dbReference>
<dbReference type="PANTHER" id="PTHR43581:SF2">
    <property type="entry name" value="EXCINUCLEASE ATPASE SUBUNIT"/>
    <property type="match status" value="1"/>
</dbReference>
<evidence type="ECO:0000313" key="3">
    <source>
        <dbReference type="Proteomes" id="UP001059401"/>
    </source>
</evidence>
<protein>
    <recommendedName>
        <fullName evidence="1">Endonuclease GajA/Old nuclease/RecF-like AAA domain-containing protein</fullName>
    </recommendedName>
</protein>
<reference evidence="2" key="1">
    <citation type="submission" date="2019-04" db="EMBL/GenBank/DDBJ databases">
        <title>Whole genome sequencing of oral phylogroup 2 treponemes.</title>
        <authorList>
            <person name="Chan Y."/>
            <person name="Zeng H.H."/>
            <person name="Yu X.L."/>
            <person name="Leung W.K."/>
            <person name="Watt R.M."/>
        </authorList>
    </citation>
    <scope>NUCLEOTIDE SEQUENCE</scope>
    <source>
        <strain evidence="2">OMZ 847</strain>
    </source>
</reference>
<dbReference type="InterPro" id="IPR041685">
    <property type="entry name" value="AAA_GajA/Old/RecF-like"/>
</dbReference>
<evidence type="ECO:0000259" key="1">
    <source>
        <dbReference type="Pfam" id="PF13175"/>
    </source>
</evidence>
<dbReference type="Pfam" id="PF13175">
    <property type="entry name" value="AAA_15"/>
    <property type="match status" value="1"/>
</dbReference>